<dbReference type="GO" id="GO:0004721">
    <property type="term" value="F:phosphoprotein phosphatase activity"/>
    <property type="evidence" value="ECO:0007669"/>
    <property type="project" value="InterPro"/>
</dbReference>
<evidence type="ECO:0000313" key="2">
    <source>
        <dbReference type="Proteomes" id="UP001365542"/>
    </source>
</evidence>
<protein>
    <recommendedName>
        <fullName evidence="3">Tyrosine specific protein phosphatases domain-containing protein</fullName>
    </recommendedName>
</protein>
<proteinExistence type="predicted"/>
<dbReference type="InterPro" id="IPR026893">
    <property type="entry name" value="Tyr/Ser_Pase_IphP-type"/>
</dbReference>
<evidence type="ECO:0000313" key="1">
    <source>
        <dbReference type="EMBL" id="KAK6543441.1"/>
    </source>
</evidence>
<sequence>MIDHATAGQTTQLLTTFHLKSFIDLRSPLEQPLPPPVQPSPRQNYHKIPYPSPDHLTRTILPRLAITRRVQLFLTPRNSTQTYLSKKYIHQPTGPKNKAHDCTHWLGPEIKDVFNVLGNRRKWPVLLYCANGADRTGMMVVLILIAVLGFEYADEIETEHRFAGVDGTDGVVGMIVEAVKRNGGIDAFLASVGVGAGQLRAIRNKLGVRNSGSDTGEDTDVKF</sequence>
<evidence type="ECO:0008006" key="3">
    <source>
        <dbReference type="Google" id="ProtNLM"/>
    </source>
</evidence>
<reference evidence="1 2" key="1">
    <citation type="submission" date="2019-10" db="EMBL/GenBank/DDBJ databases">
        <authorList>
            <person name="Palmer J.M."/>
        </authorList>
    </citation>
    <scope>NUCLEOTIDE SEQUENCE [LARGE SCALE GENOMIC DNA]</scope>
    <source>
        <strain evidence="1 2">TWF694</strain>
    </source>
</reference>
<organism evidence="1 2">
    <name type="scientific">Orbilia ellipsospora</name>
    <dbReference type="NCBI Taxonomy" id="2528407"/>
    <lineage>
        <taxon>Eukaryota</taxon>
        <taxon>Fungi</taxon>
        <taxon>Dikarya</taxon>
        <taxon>Ascomycota</taxon>
        <taxon>Pezizomycotina</taxon>
        <taxon>Orbiliomycetes</taxon>
        <taxon>Orbiliales</taxon>
        <taxon>Orbiliaceae</taxon>
        <taxon>Orbilia</taxon>
    </lineage>
</organism>
<accession>A0AAV9XPL6</accession>
<comment type="caution">
    <text evidence="1">The sequence shown here is derived from an EMBL/GenBank/DDBJ whole genome shotgun (WGS) entry which is preliminary data.</text>
</comment>
<dbReference type="InterPro" id="IPR029021">
    <property type="entry name" value="Prot-tyrosine_phosphatase-like"/>
</dbReference>
<dbReference type="SUPFAM" id="SSF52799">
    <property type="entry name" value="(Phosphotyrosine protein) phosphatases II"/>
    <property type="match status" value="1"/>
</dbReference>
<dbReference type="EMBL" id="JAVHJO010000001">
    <property type="protein sequence ID" value="KAK6543441.1"/>
    <property type="molecule type" value="Genomic_DNA"/>
</dbReference>
<dbReference type="Pfam" id="PF13350">
    <property type="entry name" value="Y_phosphatase3"/>
    <property type="match status" value="1"/>
</dbReference>
<dbReference type="Gene3D" id="3.90.190.10">
    <property type="entry name" value="Protein tyrosine phosphatase superfamily"/>
    <property type="match status" value="1"/>
</dbReference>
<name>A0AAV9XPL6_9PEZI</name>
<dbReference type="AlphaFoldDB" id="A0AAV9XPL6"/>
<keyword evidence="2" id="KW-1185">Reference proteome</keyword>
<dbReference type="Proteomes" id="UP001365542">
    <property type="component" value="Unassembled WGS sequence"/>
</dbReference>
<gene>
    <name evidence="1" type="ORF">TWF694_000188</name>
</gene>